<dbReference type="GO" id="GO:0016787">
    <property type="term" value="F:hydrolase activity"/>
    <property type="evidence" value="ECO:0007669"/>
    <property type="project" value="UniProtKB-KW"/>
</dbReference>
<gene>
    <name evidence="3" type="ORF">EK386_13765</name>
</gene>
<keyword evidence="1 3" id="KW-0378">Hydrolase</keyword>
<dbReference type="SUPFAM" id="SSF53187">
    <property type="entry name" value="Zn-dependent exopeptidases"/>
    <property type="match status" value="1"/>
</dbReference>
<evidence type="ECO:0000313" key="4">
    <source>
        <dbReference type="Proteomes" id="UP000287910"/>
    </source>
</evidence>
<dbReference type="InterPro" id="IPR001261">
    <property type="entry name" value="ArgE/DapE_CS"/>
</dbReference>
<dbReference type="Gene3D" id="3.40.630.10">
    <property type="entry name" value="Zn peptidases"/>
    <property type="match status" value="1"/>
</dbReference>
<proteinExistence type="predicted"/>
<evidence type="ECO:0000313" key="3">
    <source>
        <dbReference type="EMBL" id="RUL50809.1"/>
    </source>
</evidence>
<feature type="domain" description="Peptidase M28" evidence="2">
    <location>
        <begin position="264"/>
        <end position="445"/>
    </location>
</feature>
<reference evidence="3 4" key="1">
    <citation type="submission" date="2018-12" db="EMBL/GenBank/DDBJ databases">
        <title>Lysinibacillus antri sp. nov., isolated from a cave soil.</title>
        <authorList>
            <person name="Narsing Rao M.P."/>
            <person name="Zhang H."/>
            <person name="Dong Z.-Y."/>
            <person name="Niu X.-K."/>
            <person name="Zhang K."/>
            <person name="Fang B.-Z."/>
            <person name="Kang Y.-Q."/>
            <person name="Xiao M."/>
            <person name="Li W.-J."/>
        </authorList>
    </citation>
    <scope>NUCLEOTIDE SEQUENCE [LARGE SCALE GENOMIC DNA]</scope>
    <source>
        <strain evidence="3 4">SYSU K30002</strain>
    </source>
</reference>
<dbReference type="Pfam" id="PF04389">
    <property type="entry name" value="Peptidase_M28"/>
    <property type="match status" value="1"/>
</dbReference>
<evidence type="ECO:0000259" key="2">
    <source>
        <dbReference type="Pfam" id="PF04389"/>
    </source>
</evidence>
<dbReference type="PANTHER" id="PTHR32481:SF0">
    <property type="entry name" value="AMINOPEPTIDASE YPDE-RELATED"/>
    <property type="match status" value="1"/>
</dbReference>
<organism evidence="3 4">
    <name type="scientific">Lysinibacillus antri</name>
    <dbReference type="NCBI Taxonomy" id="2498145"/>
    <lineage>
        <taxon>Bacteria</taxon>
        <taxon>Bacillati</taxon>
        <taxon>Bacillota</taxon>
        <taxon>Bacilli</taxon>
        <taxon>Bacillales</taxon>
        <taxon>Bacillaceae</taxon>
        <taxon>Lysinibacillus</taxon>
    </lineage>
</organism>
<dbReference type="PANTHER" id="PTHR32481">
    <property type="entry name" value="AMINOPEPTIDASE"/>
    <property type="match status" value="1"/>
</dbReference>
<evidence type="ECO:0000256" key="1">
    <source>
        <dbReference type="ARBA" id="ARBA00022801"/>
    </source>
</evidence>
<dbReference type="EMBL" id="RYYR01000019">
    <property type="protein sequence ID" value="RUL50809.1"/>
    <property type="molecule type" value="Genomic_DNA"/>
</dbReference>
<dbReference type="AlphaFoldDB" id="A0A3S0QP05"/>
<sequence>MPCNNSIQVETIIVPAISYTYITKFHKRNNIRKGAGTMTKFTVKELMTHFGFLMEESDLGIRLSDPNEQNILHFHQVLDQLKGLSFTDEMEESTFIGVLEEFFESTGEMLYPFDQLELHTVDIYIRGLVMQLNRLGCATTGSCDGHDRNRAHIYFVNSHAAKKAAILLDRFNAPCHLNRTHITFTESRYELPQLASQLAGLTVEDAEGIFNQNNPLMKQFEYFTLLEQLLSINGPSGEEDNIRTFVIKQLTPYVDYLEVDHYGNVLAQVKKGNGPTVLLNAHLDTVDNFAPDRTILKDNHIWTASEGILGADDRAGVCVILAVAQTLQNSTFRGTMKFAFTVEEEIGLVGARQLAKSFLWGVDMAFVVDRRGIGDIVTSCGGYISFCTDEFARNVKRIGHHVHRNRWNIVAGGSSDTRIWAEQGINSINLSAGYNYEHTSNEILDIKANYGTYEFVTQLLEESRYLKQVIRNRNDRNRIRTVNRGNIG</sequence>
<dbReference type="InterPro" id="IPR007484">
    <property type="entry name" value="Peptidase_M28"/>
</dbReference>
<comment type="caution">
    <text evidence="3">The sequence shown here is derived from an EMBL/GenBank/DDBJ whole genome shotgun (WGS) entry which is preliminary data.</text>
</comment>
<dbReference type="PROSITE" id="PS00758">
    <property type="entry name" value="ARGE_DAPE_CPG2_1"/>
    <property type="match status" value="1"/>
</dbReference>
<protein>
    <submittedName>
        <fullName evidence="3">M20/M25/M40 family metallo-hydrolase</fullName>
    </submittedName>
</protein>
<name>A0A3S0QP05_9BACI</name>
<dbReference type="InterPro" id="IPR051464">
    <property type="entry name" value="Peptidase_M42_aminopept"/>
</dbReference>
<accession>A0A3S0QP05</accession>
<dbReference type="Proteomes" id="UP000287910">
    <property type="component" value="Unassembled WGS sequence"/>
</dbReference>
<keyword evidence="4" id="KW-1185">Reference proteome</keyword>